<dbReference type="AlphaFoldDB" id="A0A9W7ZHM2"/>
<dbReference type="InterPro" id="IPR016024">
    <property type="entry name" value="ARM-type_fold"/>
</dbReference>
<evidence type="ECO:0000256" key="1">
    <source>
        <dbReference type="SAM" id="MobiDB-lite"/>
    </source>
</evidence>
<dbReference type="InterPro" id="IPR030125">
    <property type="entry name" value="SPIN90/Ldb17"/>
</dbReference>
<accession>A0A9W7ZHM2</accession>
<dbReference type="GO" id="GO:0071933">
    <property type="term" value="F:Arp2/3 complex binding"/>
    <property type="evidence" value="ECO:0007669"/>
    <property type="project" value="TreeGrafter"/>
</dbReference>
<evidence type="ECO:0000259" key="2">
    <source>
        <dbReference type="Pfam" id="PF09431"/>
    </source>
</evidence>
<evidence type="ECO:0000313" key="3">
    <source>
        <dbReference type="EMBL" id="KAJ1909339.1"/>
    </source>
</evidence>
<gene>
    <name evidence="3" type="primary">LDB17_2</name>
    <name evidence="3" type="ORF">IWQ60_011229</name>
</gene>
<name>A0A9W7ZHM2_9FUNG</name>
<dbReference type="SUPFAM" id="SSF48371">
    <property type="entry name" value="ARM repeat"/>
    <property type="match status" value="1"/>
</dbReference>
<dbReference type="OrthoDB" id="445362at2759"/>
<evidence type="ECO:0000313" key="4">
    <source>
        <dbReference type="Proteomes" id="UP001150569"/>
    </source>
</evidence>
<organism evidence="3 4">
    <name type="scientific">Tieghemiomyces parasiticus</name>
    <dbReference type="NCBI Taxonomy" id="78921"/>
    <lineage>
        <taxon>Eukaryota</taxon>
        <taxon>Fungi</taxon>
        <taxon>Fungi incertae sedis</taxon>
        <taxon>Zoopagomycota</taxon>
        <taxon>Kickxellomycotina</taxon>
        <taxon>Dimargaritomycetes</taxon>
        <taxon>Dimargaritales</taxon>
        <taxon>Dimargaritaceae</taxon>
        <taxon>Tieghemiomyces</taxon>
    </lineage>
</organism>
<proteinExistence type="predicted"/>
<dbReference type="EMBL" id="JANBPT010001219">
    <property type="protein sequence ID" value="KAJ1909339.1"/>
    <property type="molecule type" value="Genomic_DNA"/>
</dbReference>
<reference evidence="3" key="1">
    <citation type="submission" date="2022-07" db="EMBL/GenBank/DDBJ databases">
        <title>Phylogenomic reconstructions and comparative analyses of Kickxellomycotina fungi.</title>
        <authorList>
            <person name="Reynolds N.K."/>
            <person name="Stajich J.E."/>
            <person name="Barry K."/>
            <person name="Grigoriev I.V."/>
            <person name="Crous P."/>
            <person name="Smith M.E."/>
        </authorList>
    </citation>
    <scope>NUCLEOTIDE SEQUENCE</scope>
    <source>
        <strain evidence="3">RSA 861</strain>
    </source>
</reference>
<sequence length="470" mass="52174">MAAELTRKLSRRLERRYSTRSVLEAFGAVDNAIRSPQPLGHQDPYQLLEAWVQNMDAQFSQAGGFTNADCPHAFLLMLESPFFASNLPTVLSYILSFFQQQVTRRMAWVIHLLALGAQSLVPELFRLLADQCAVQRLKTYITRDYDPDLKFPALTLLASLCLATILPAAEFARLDDNFTAYLLYAIEKSRFAHEQTNEAASKLILALHSQAVRRPVECPADPSPARQPPTRRRRPPPPPPPPRRPGLSSTSSVSSASPSPSLSPLGGPVRPTVPATAQIKPGLSRGMPPPAVPPRRSSPLFDSLVLSQRCVSANNTPLQPPASPVIKTLSRERDSCLTFSENLIFMLNREVDSESLLAILDFIAAVLTYPDTYDFFFTNDLKVLIDVTIRELYNLPEDAVKLRMAYIRLLAPIIINSQYCQIRHKAAHLATLLRHLASQSSLAAAPVELRRLIIQTVKLCEDPLAYGPLL</sequence>
<feature type="domain" description="SPIN90/Ldb17 leucine-rich" evidence="2">
    <location>
        <begin position="319"/>
        <end position="428"/>
    </location>
</feature>
<feature type="compositionally biased region" description="Low complexity" evidence="1">
    <location>
        <begin position="245"/>
        <end position="270"/>
    </location>
</feature>
<keyword evidence="4" id="KW-1185">Reference proteome</keyword>
<dbReference type="Proteomes" id="UP001150569">
    <property type="component" value="Unassembled WGS sequence"/>
</dbReference>
<feature type="region of interest" description="Disordered" evidence="1">
    <location>
        <begin position="215"/>
        <end position="298"/>
    </location>
</feature>
<dbReference type="Pfam" id="PF09431">
    <property type="entry name" value="SPIN90_LRD"/>
    <property type="match status" value="1"/>
</dbReference>
<dbReference type="GO" id="GO:0006897">
    <property type="term" value="P:endocytosis"/>
    <property type="evidence" value="ECO:0007669"/>
    <property type="project" value="TreeGrafter"/>
</dbReference>
<protein>
    <submittedName>
        <fullName evidence="3">Pre-rRNA processing</fullName>
    </submittedName>
</protein>
<dbReference type="PANTHER" id="PTHR13357:SF1">
    <property type="entry name" value="NCK-INTERACTING PROTEIN WITH SH3 DOMAIN"/>
    <property type="match status" value="1"/>
</dbReference>
<dbReference type="PANTHER" id="PTHR13357">
    <property type="entry name" value="SH3 ADAPTER PROTEIN SPIN90 NCK INTERACTING PROTEIN WITH SH3 DOMAIN"/>
    <property type="match status" value="1"/>
</dbReference>
<dbReference type="InterPro" id="IPR018556">
    <property type="entry name" value="SPIN90/Ldb17_LRD"/>
</dbReference>
<comment type="caution">
    <text evidence="3">The sequence shown here is derived from an EMBL/GenBank/DDBJ whole genome shotgun (WGS) entry which is preliminary data.</text>
</comment>